<proteinExistence type="predicted"/>
<protein>
    <recommendedName>
        <fullName evidence="8">Ig-like domain-containing protein</fullName>
    </recommendedName>
</protein>
<dbReference type="InterPro" id="IPR011050">
    <property type="entry name" value="Pectin_lyase_fold/virulence"/>
</dbReference>
<keyword evidence="7" id="KW-1133">Transmembrane helix</keyword>
<dbReference type="SUPFAM" id="SSF51126">
    <property type="entry name" value="Pectin lyase-like"/>
    <property type="match status" value="1"/>
</dbReference>
<dbReference type="Pfam" id="PF07679">
    <property type="entry name" value="I-set"/>
    <property type="match status" value="1"/>
</dbReference>
<evidence type="ECO:0000313" key="9">
    <source>
        <dbReference type="EMBL" id="NYG98208.1"/>
    </source>
</evidence>
<dbReference type="InterPro" id="IPR051275">
    <property type="entry name" value="Cell_adhesion_signaling"/>
</dbReference>
<feature type="compositionally biased region" description="Low complexity" evidence="6">
    <location>
        <begin position="11"/>
        <end position="20"/>
    </location>
</feature>
<dbReference type="PROSITE" id="PS51318">
    <property type="entry name" value="TAT"/>
    <property type="match status" value="1"/>
</dbReference>
<keyword evidence="3" id="KW-1015">Disulfide bond</keyword>
<dbReference type="SUPFAM" id="SSF49313">
    <property type="entry name" value="Cadherin-like"/>
    <property type="match status" value="4"/>
</dbReference>
<dbReference type="InterPro" id="IPR006311">
    <property type="entry name" value="TAT_signal"/>
</dbReference>
<feature type="transmembrane region" description="Helical" evidence="7">
    <location>
        <begin position="1316"/>
        <end position="1336"/>
    </location>
</feature>
<feature type="compositionally biased region" description="Gly residues" evidence="6">
    <location>
        <begin position="1280"/>
        <end position="1301"/>
    </location>
</feature>
<dbReference type="InterPro" id="IPR007110">
    <property type="entry name" value="Ig-like_dom"/>
</dbReference>
<dbReference type="GO" id="GO:0005975">
    <property type="term" value="P:carbohydrate metabolic process"/>
    <property type="evidence" value="ECO:0007669"/>
    <property type="project" value="UniProtKB-ARBA"/>
</dbReference>
<evidence type="ECO:0000256" key="2">
    <source>
        <dbReference type="ARBA" id="ARBA00023136"/>
    </source>
</evidence>
<feature type="region of interest" description="Disordered" evidence="6">
    <location>
        <begin position="1"/>
        <end position="31"/>
    </location>
</feature>
<evidence type="ECO:0000256" key="5">
    <source>
        <dbReference type="ARBA" id="ARBA00023319"/>
    </source>
</evidence>
<keyword evidence="7" id="KW-0812">Transmembrane</keyword>
<evidence type="ECO:0000259" key="8">
    <source>
        <dbReference type="PROSITE" id="PS50835"/>
    </source>
</evidence>
<dbReference type="RefSeq" id="WP_179565493.1">
    <property type="nucleotide sequence ID" value="NZ_JACBZY010000001.1"/>
</dbReference>
<evidence type="ECO:0000256" key="1">
    <source>
        <dbReference type="ARBA" id="ARBA00004479"/>
    </source>
</evidence>
<sequence>MTTSTPTPVSAALRASAPAADHPDLRPAARSPRVRRTPLLAAGLAVLLAAAGVVALPADAALAATTIDVSTTADGDANSACTNSTVTSVATPVTLRNALCVAGNTASATTIRIGSGVYQLTQGEIAFGQKSGANITLERSGGGTTEIVGDGQHRVLDIDPNLVGGISVTLHDLTVRGGVDDLAQPGSQGSGGFGGAGIIAGSGADASVAGDSLTLLYVNVTGNTVKAHASPTVNSGGGGVQFIGGSLTITGSTISGNSSNAGPGGGVYYEAAPGRSGESLTVTNSTFSSNTVANASTYPSGGAGISVAGVTGSTASITGSTFTGNIGSATGAGGASGGAIRLAPAGTSSGAGAATVNSNRLIGNRATAGAGSQVAVDTTTTALHYNDIRPAAADTAPVVTASPASAVDATQNWWGCPTAPGGTGCPTVTAGIPVTPSLVFAATATPATVSAPGARSTILASFATDSAGTAIDPNLLGAFSEAATFSTDSGTLDSTSVPLSRGAASAQLTTPTTPGRSTVTVTYGGLAKQAVVTAPQAPAFTSASSVAFTAGTAGSFTITTTGYPAAAITRTAGALPAGLTFTDNGDGTATLAGTPTASGSVTLSLTADNGSASPAAQQLAVTVRKAATITSAAAATFATGAAGSFTVTTTGSPTPVLTESGALPSGVTFVDNGDGTATLAGTPAAGTGGQYQLTITASNGVGANAVQPFTLTVNAPPTLGGGATATATAATGTAFSRTITTTAGYPTATTITESGALPAGLTFTDNGDGTATLAGTPGALSGGVYVLQISAGNGVGSAAQQLTLTVNQAPAVTANPASQSTTVGSQVAFTASATGYPAPSIQWQQRAAGATAFADIADATSGTLTLTATAQLDGSAYRAVFTNGAGTATTTVADLAVGTGPAITSDAAVTISGDGAAQTITITTTGKPTPTVALTDGSVPGLTFAAGSGADAGTATLTGVPTASGVFTLQLSAANEHGTGTQTLVVTVQQKTAITSPSDAAFTAGDAGSFTVTTDGGYPTPAALELDGDLPDGLSFVDNGDGTATLFGTPESGTGGVSTVDVVATTAPGHVTRQTLTITIGETAEITGPDRVDATAGVPFSATVTTSAGYPSVVTLTTGTLPAGVDFVDNGDGTATLSGAVAAAGSSVITVTATNDTGATSADVTLVVAEPAVVPLPLILPTFTGSLTGVPDHLEQGQTFTVRGSGFAPHAPITLGLYSTPTRLATVEADDAGAFTATLTVPNDFAVGDHTVVAAGIGADGTARYLGAPTTVSAADVDPGDGGTTPGGGSGGSGSGSGSGGSSSPSGLAATGVGEGWMLAAALALLALLAGIRLVVARRRAAA</sequence>
<keyword evidence="10" id="KW-1185">Reference proteome</keyword>
<feature type="transmembrane region" description="Helical" evidence="7">
    <location>
        <begin position="39"/>
        <end position="58"/>
    </location>
</feature>
<dbReference type="PROSITE" id="PS50835">
    <property type="entry name" value="IG_LIKE"/>
    <property type="match status" value="1"/>
</dbReference>
<comment type="caution">
    <text evidence="9">The sequence shown here is derived from an EMBL/GenBank/DDBJ whole genome shotgun (WGS) entry which is preliminary data.</text>
</comment>
<evidence type="ECO:0000256" key="3">
    <source>
        <dbReference type="ARBA" id="ARBA00023157"/>
    </source>
</evidence>
<feature type="region of interest" description="Disordered" evidence="6">
    <location>
        <begin position="1272"/>
        <end position="1307"/>
    </location>
</feature>
<dbReference type="GO" id="GO:0098609">
    <property type="term" value="P:cell-cell adhesion"/>
    <property type="evidence" value="ECO:0007669"/>
    <property type="project" value="TreeGrafter"/>
</dbReference>
<dbReference type="SUPFAM" id="SSF48726">
    <property type="entry name" value="Immunoglobulin"/>
    <property type="match status" value="1"/>
</dbReference>
<dbReference type="InterPro" id="IPR013783">
    <property type="entry name" value="Ig-like_fold"/>
</dbReference>
<dbReference type="InterPro" id="IPR006626">
    <property type="entry name" value="PbH1"/>
</dbReference>
<keyword evidence="4" id="KW-0325">Glycoprotein</keyword>
<dbReference type="SMART" id="SM00710">
    <property type="entry name" value="PbH1"/>
    <property type="match status" value="5"/>
</dbReference>
<name>A0A852YGR0_9MICO</name>
<feature type="domain" description="Ig-like" evidence="8">
    <location>
        <begin position="810"/>
        <end position="896"/>
    </location>
</feature>
<keyword evidence="5" id="KW-0393">Immunoglobulin domain</keyword>
<evidence type="ECO:0000256" key="4">
    <source>
        <dbReference type="ARBA" id="ARBA00023180"/>
    </source>
</evidence>
<evidence type="ECO:0000256" key="6">
    <source>
        <dbReference type="SAM" id="MobiDB-lite"/>
    </source>
</evidence>
<dbReference type="GO" id="GO:0050839">
    <property type="term" value="F:cell adhesion molecule binding"/>
    <property type="evidence" value="ECO:0007669"/>
    <property type="project" value="TreeGrafter"/>
</dbReference>
<dbReference type="PANTHER" id="PTHR11640">
    <property type="entry name" value="NEPHRIN"/>
    <property type="match status" value="1"/>
</dbReference>
<dbReference type="PANTHER" id="PTHR11640:SF31">
    <property type="entry name" value="IRREGULAR CHIASM C-ROUGHEST PROTEIN-RELATED"/>
    <property type="match status" value="1"/>
</dbReference>
<dbReference type="InterPro" id="IPR015919">
    <property type="entry name" value="Cadherin-like_sf"/>
</dbReference>
<dbReference type="GO" id="GO:0005886">
    <property type="term" value="C:plasma membrane"/>
    <property type="evidence" value="ECO:0007669"/>
    <property type="project" value="TreeGrafter"/>
</dbReference>
<evidence type="ECO:0000313" key="10">
    <source>
        <dbReference type="Proteomes" id="UP000553888"/>
    </source>
</evidence>
<dbReference type="Gene3D" id="2.60.40.10">
    <property type="entry name" value="Immunoglobulins"/>
    <property type="match status" value="7"/>
</dbReference>
<dbReference type="GO" id="GO:0005911">
    <property type="term" value="C:cell-cell junction"/>
    <property type="evidence" value="ECO:0007669"/>
    <property type="project" value="TreeGrafter"/>
</dbReference>
<dbReference type="InterPro" id="IPR013098">
    <property type="entry name" value="Ig_I-set"/>
</dbReference>
<dbReference type="InterPro" id="IPR036179">
    <property type="entry name" value="Ig-like_dom_sf"/>
</dbReference>
<evidence type="ECO:0000256" key="7">
    <source>
        <dbReference type="SAM" id="Phobius"/>
    </source>
</evidence>
<gene>
    <name evidence="9" type="ORF">BJ979_000834</name>
</gene>
<dbReference type="Pfam" id="PF05345">
    <property type="entry name" value="He_PIG"/>
    <property type="match status" value="2"/>
</dbReference>
<dbReference type="EMBL" id="JACBZY010000001">
    <property type="protein sequence ID" value="NYG98208.1"/>
    <property type="molecule type" value="Genomic_DNA"/>
</dbReference>
<keyword evidence="2 7" id="KW-0472">Membrane</keyword>
<reference evidence="9 10" key="1">
    <citation type="submission" date="2020-07" db="EMBL/GenBank/DDBJ databases">
        <title>Sequencing the genomes of 1000 actinobacteria strains.</title>
        <authorList>
            <person name="Klenk H.-P."/>
        </authorList>
    </citation>
    <scope>NUCLEOTIDE SEQUENCE [LARGE SCALE GENOMIC DNA]</scope>
    <source>
        <strain evidence="9 10">DSM 23141</strain>
    </source>
</reference>
<dbReference type="GO" id="GO:0005509">
    <property type="term" value="F:calcium ion binding"/>
    <property type="evidence" value="ECO:0007669"/>
    <property type="project" value="InterPro"/>
</dbReference>
<organism evidence="9 10">
    <name type="scientific">Schumannella luteola</name>
    <dbReference type="NCBI Taxonomy" id="472059"/>
    <lineage>
        <taxon>Bacteria</taxon>
        <taxon>Bacillati</taxon>
        <taxon>Actinomycetota</taxon>
        <taxon>Actinomycetes</taxon>
        <taxon>Micrococcales</taxon>
        <taxon>Microbacteriaceae</taxon>
        <taxon>Schumannella</taxon>
    </lineage>
</organism>
<accession>A0A852YGR0</accession>
<dbReference type="Proteomes" id="UP000553888">
    <property type="component" value="Unassembled WGS sequence"/>
</dbReference>
<comment type="subcellular location">
    <subcellularLocation>
        <location evidence="1">Membrane</location>
        <topology evidence="1">Single-pass type I membrane protein</topology>
    </subcellularLocation>
</comment>